<dbReference type="PANTHER" id="PTHR43072:SF23">
    <property type="entry name" value="UPF0039 PROTEIN C11D3.02C"/>
    <property type="match status" value="1"/>
</dbReference>
<gene>
    <name evidence="4" type="ORF">IW249_005873</name>
</gene>
<evidence type="ECO:0000313" key="5">
    <source>
        <dbReference type="Proteomes" id="UP000631791"/>
    </source>
</evidence>
<dbReference type="InterPro" id="IPR000182">
    <property type="entry name" value="GNAT_dom"/>
</dbReference>
<dbReference type="CDD" id="cd04301">
    <property type="entry name" value="NAT_SF"/>
    <property type="match status" value="1"/>
</dbReference>
<dbReference type="InterPro" id="IPR016181">
    <property type="entry name" value="Acyl_CoA_acyltransferase"/>
</dbReference>
<sequence>MDTPVMIRQATLADVEGIVEVHTQARTAYYIAGGLSADDLADPAQTQQRHDGWARAMHSPARVVKCAAQDGKIVGILSMGRPNSPTMDARTVGQLYQIHVIPSHWGNGIGARLHTSFVDYLTDSSLSTGLLEVWERNTRAQSFYSKLGWKPDGDRRPGPDGSDYVFLRLAAPAAR</sequence>
<comment type="caution">
    <text evidence="4">The sequence shown here is derived from an EMBL/GenBank/DDBJ whole genome shotgun (WGS) entry which is preliminary data.</text>
</comment>
<dbReference type="RefSeq" id="WP_196923762.1">
    <property type="nucleotide sequence ID" value="NZ_JADOTY010000001.1"/>
</dbReference>
<dbReference type="Proteomes" id="UP000631791">
    <property type="component" value="Unassembled WGS sequence"/>
</dbReference>
<organism evidence="4 5">
    <name type="scientific">Micromonospora vinacea</name>
    <dbReference type="NCBI Taxonomy" id="709878"/>
    <lineage>
        <taxon>Bacteria</taxon>
        <taxon>Bacillati</taxon>
        <taxon>Actinomycetota</taxon>
        <taxon>Actinomycetes</taxon>
        <taxon>Micromonosporales</taxon>
        <taxon>Micromonosporaceae</taxon>
        <taxon>Micromonospora</taxon>
    </lineage>
</organism>
<dbReference type="SUPFAM" id="SSF55729">
    <property type="entry name" value="Acyl-CoA N-acyltransferases (Nat)"/>
    <property type="match status" value="1"/>
</dbReference>
<keyword evidence="1" id="KW-0808">Transferase</keyword>
<protein>
    <submittedName>
        <fullName evidence="4">Ribosomal protein S18 acetylase RimI-like enzyme</fullName>
    </submittedName>
</protein>
<keyword evidence="2" id="KW-0012">Acyltransferase</keyword>
<name>A0ABS0KBV8_9ACTN</name>
<keyword evidence="5" id="KW-1185">Reference proteome</keyword>
<accession>A0ABS0KBV8</accession>
<evidence type="ECO:0000259" key="3">
    <source>
        <dbReference type="PROSITE" id="PS51186"/>
    </source>
</evidence>
<dbReference type="PANTHER" id="PTHR43072">
    <property type="entry name" value="N-ACETYLTRANSFERASE"/>
    <property type="match status" value="1"/>
</dbReference>
<reference evidence="4 5" key="1">
    <citation type="submission" date="2020-11" db="EMBL/GenBank/DDBJ databases">
        <title>Sequencing the genomes of 1000 actinobacteria strains.</title>
        <authorList>
            <person name="Klenk H.-P."/>
        </authorList>
    </citation>
    <scope>NUCLEOTIDE SEQUENCE [LARGE SCALE GENOMIC DNA]</scope>
    <source>
        <strain evidence="4 5">DSM 101695</strain>
    </source>
</reference>
<feature type="domain" description="N-acetyltransferase" evidence="3">
    <location>
        <begin position="5"/>
        <end position="171"/>
    </location>
</feature>
<evidence type="ECO:0000313" key="4">
    <source>
        <dbReference type="EMBL" id="MBG6105459.1"/>
    </source>
</evidence>
<proteinExistence type="predicted"/>
<dbReference type="EMBL" id="JADOTY010000001">
    <property type="protein sequence ID" value="MBG6105459.1"/>
    <property type="molecule type" value="Genomic_DNA"/>
</dbReference>
<evidence type="ECO:0000256" key="2">
    <source>
        <dbReference type="ARBA" id="ARBA00023315"/>
    </source>
</evidence>
<dbReference type="Pfam" id="PF00583">
    <property type="entry name" value="Acetyltransf_1"/>
    <property type="match status" value="1"/>
</dbReference>
<evidence type="ECO:0000256" key="1">
    <source>
        <dbReference type="ARBA" id="ARBA00022679"/>
    </source>
</evidence>
<dbReference type="PROSITE" id="PS51186">
    <property type="entry name" value="GNAT"/>
    <property type="match status" value="1"/>
</dbReference>
<dbReference type="Gene3D" id="3.40.630.30">
    <property type="match status" value="1"/>
</dbReference>